<evidence type="ECO:0000259" key="2">
    <source>
        <dbReference type="Pfam" id="PF04773"/>
    </source>
</evidence>
<dbReference type="PANTHER" id="PTHR30273:SF2">
    <property type="entry name" value="PROTEIN FECR"/>
    <property type="match status" value="1"/>
</dbReference>
<dbReference type="InterPro" id="IPR012373">
    <property type="entry name" value="Ferrdict_sens_TM"/>
</dbReference>
<dbReference type="PIRSF" id="PIRSF018266">
    <property type="entry name" value="FecR"/>
    <property type="match status" value="1"/>
</dbReference>
<evidence type="ECO:0000256" key="1">
    <source>
        <dbReference type="SAM" id="Phobius"/>
    </source>
</evidence>
<dbReference type="AlphaFoldDB" id="A0A9X9IKS4"/>
<dbReference type="FunFam" id="2.60.120.1440:FF:000001">
    <property type="entry name" value="Putative anti-sigma factor"/>
    <property type="match status" value="1"/>
</dbReference>
<dbReference type="InterPro" id="IPR032508">
    <property type="entry name" value="FecR_C"/>
</dbReference>
<dbReference type="Gene3D" id="3.55.50.30">
    <property type="match status" value="1"/>
</dbReference>
<dbReference type="InterPro" id="IPR006860">
    <property type="entry name" value="FecR"/>
</dbReference>
<reference evidence="4" key="1">
    <citation type="submission" date="2022-08" db="EMBL/GenBank/DDBJ databases">
        <title>Genome Sequencing of Bacteroides fragilis Group Isolates with Nanopore Technology.</title>
        <authorList>
            <person name="Tisza M.J."/>
            <person name="Smith D."/>
            <person name="Dekker J.P."/>
        </authorList>
    </citation>
    <scope>NUCLEOTIDE SEQUENCE</scope>
    <source>
        <strain evidence="4">BFG-49</strain>
    </source>
</reference>
<feature type="domain" description="Protein FecR C-terminal" evidence="3">
    <location>
        <begin position="259"/>
        <end position="325"/>
    </location>
</feature>
<gene>
    <name evidence="4" type="ORF">NXW39_15050</name>
</gene>
<dbReference type="Pfam" id="PF16344">
    <property type="entry name" value="FecR_C"/>
    <property type="match status" value="1"/>
</dbReference>
<feature type="domain" description="FecR protein" evidence="2">
    <location>
        <begin position="119"/>
        <end position="213"/>
    </location>
</feature>
<organism evidence="4 5">
    <name type="scientific">Bacteroides fragilis</name>
    <dbReference type="NCBI Taxonomy" id="817"/>
    <lineage>
        <taxon>Bacteria</taxon>
        <taxon>Pseudomonadati</taxon>
        <taxon>Bacteroidota</taxon>
        <taxon>Bacteroidia</taxon>
        <taxon>Bacteroidales</taxon>
        <taxon>Bacteroidaceae</taxon>
        <taxon>Bacteroides</taxon>
    </lineage>
</organism>
<name>A0A9X9IKS4_BACFG</name>
<keyword evidence="1" id="KW-0472">Membrane</keyword>
<evidence type="ECO:0000259" key="3">
    <source>
        <dbReference type="Pfam" id="PF16344"/>
    </source>
</evidence>
<dbReference type="Gene3D" id="2.60.120.1440">
    <property type="match status" value="1"/>
</dbReference>
<dbReference type="EMBL" id="CP103070">
    <property type="protein sequence ID" value="UVO88679.1"/>
    <property type="molecule type" value="Genomic_DNA"/>
</dbReference>
<protein>
    <submittedName>
        <fullName evidence="4">FecR family protein</fullName>
    </submittedName>
</protein>
<evidence type="ECO:0000313" key="5">
    <source>
        <dbReference type="Proteomes" id="UP001058403"/>
    </source>
</evidence>
<accession>A0A9X9IKS4</accession>
<evidence type="ECO:0000313" key="4">
    <source>
        <dbReference type="EMBL" id="UVO88679.1"/>
    </source>
</evidence>
<dbReference type="PANTHER" id="PTHR30273">
    <property type="entry name" value="PERIPLASMIC SIGNAL SENSOR AND SIGMA FACTOR ACTIVATOR FECR-RELATED"/>
    <property type="match status" value="1"/>
</dbReference>
<dbReference type="RefSeq" id="WP_258727344.1">
    <property type="nucleotide sequence ID" value="NZ_CAXSVT010000001.1"/>
</dbReference>
<feature type="transmembrane region" description="Helical" evidence="1">
    <location>
        <begin position="82"/>
        <end position="104"/>
    </location>
</feature>
<keyword evidence="1" id="KW-1133">Transmembrane helix</keyword>
<keyword evidence="1" id="KW-0812">Transmembrane</keyword>
<proteinExistence type="predicted"/>
<dbReference type="Proteomes" id="UP001058403">
    <property type="component" value="Chromosome"/>
</dbReference>
<sequence length="336" mass="39025">MKQDNSNIIETLLPRYCTGQVTDIERQQVKNWMNESEENRRIVREHLVLYLTSGQKRVNVEKALCKVKQHMSPHKRTTWLQWIQRIAAVLFIPVVAAATLLVYYQNGEESISPQIWKMNVKPGMTASLTLPDSTIVYLNSGSSLSYPSFFSGKKREVALSGEAYFQVTPNANKKFIVSTPHQSRIEVLGTCFNIEAYEQDNEITTTLIKGKVNFLYNQNDSTRQIALSPSQKLIYTPETNKVKLTKTTGISETAWKENKIIFDNTPLEEILHIVGKTYNVEFIIKNKNLKKRKFTGCFNNQPLERVLEHFKRSSTIRWKYIQDEEYKNEKERIEIY</sequence>
<dbReference type="GO" id="GO:0016989">
    <property type="term" value="F:sigma factor antagonist activity"/>
    <property type="evidence" value="ECO:0007669"/>
    <property type="project" value="TreeGrafter"/>
</dbReference>
<dbReference type="Pfam" id="PF04773">
    <property type="entry name" value="FecR"/>
    <property type="match status" value="1"/>
</dbReference>